<reference evidence="3" key="1">
    <citation type="journal article" date="2019" name="Int. J. Syst. Evol. Microbiol.">
        <title>The Global Catalogue of Microorganisms (GCM) 10K type strain sequencing project: providing services to taxonomists for standard genome sequencing and annotation.</title>
        <authorList>
            <consortium name="The Broad Institute Genomics Platform"/>
            <consortium name="The Broad Institute Genome Sequencing Center for Infectious Disease"/>
            <person name="Wu L."/>
            <person name="Ma J."/>
        </authorList>
    </citation>
    <scope>NUCLEOTIDE SEQUENCE [LARGE SCALE GENOMIC DNA]</scope>
    <source>
        <strain evidence="3">JCM 17225</strain>
    </source>
</reference>
<dbReference type="EMBL" id="BAABDK010000003">
    <property type="protein sequence ID" value="GAA4025003.1"/>
    <property type="molecule type" value="Genomic_DNA"/>
</dbReference>
<organism evidence="2 3">
    <name type="scientific">Hymenobacter glaciei</name>
    <dbReference type="NCBI Taxonomy" id="877209"/>
    <lineage>
        <taxon>Bacteria</taxon>
        <taxon>Pseudomonadati</taxon>
        <taxon>Bacteroidota</taxon>
        <taxon>Cytophagia</taxon>
        <taxon>Cytophagales</taxon>
        <taxon>Hymenobacteraceae</taxon>
        <taxon>Hymenobacter</taxon>
    </lineage>
</organism>
<feature type="compositionally biased region" description="Basic and acidic residues" evidence="1">
    <location>
        <begin position="187"/>
        <end position="203"/>
    </location>
</feature>
<accession>A0ABP7TE34</accession>
<feature type="region of interest" description="Disordered" evidence="1">
    <location>
        <begin position="132"/>
        <end position="217"/>
    </location>
</feature>
<feature type="compositionally biased region" description="Low complexity" evidence="1">
    <location>
        <begin position="137"/>
        <end position="151"/>
    </location>
</feature>
<feature type="region of interest" description="Disordered" evidence="1">
    <location>
        <begin position="64"/>
        <end position="89"/>
    </location>
</feature>
<keyword evidence="3" id="KW-1185">Reference proteome</keyword>
<feature type="compositionally biased region" description="Low complexity" evidence="1">
    <location>
        <begin position="162"/>
        <end position="174"/>
    </location>
</feature>
<evidence type="ECO:0000256" key="1">
    <source>
        <dbReference type="SAM" id="MobiDB-lite"/>
    </source>
</evidence>
<proteinExistence type="predicted"/>
<comment type="caution">
    <text evidence="2">The sequence shown here is derived from an EMBL/GenBank/DDBJ whole genome shotgun (WGS) entry which is preliminary data.</text>
</comment>
<gene>
    <name evidence="2" type="ORF">GCM10022409_06220</name>
</gene>
<feature type="compositionally biased region" description="Basic and acidic residues" evidence="1">
    <location>
        <begin position="70"/>
        <end position="84"/>
    </location>
</feature>
<dbReference type="Proteomes" id="UP001501469">
    <property type="component" value="Unassembled WGS sequence"/>
</dbReference>
<evidence type="ECO:0000313" key="3">
    <source>
        <dbReference type="Proteomes" id="UP001501469"/>
    </source>
</evidence>
<feature type="region of interest" description="Disordered" evidence="1">
    <location>
        <begin position="265"/>
        <end position="303"/>
    </location>
</feature>
<feature type="compositionally biased region" description="Low complexity" evidence="1">
    <location>
        <begin position="278"/>
        <end position="303"/>
    </location>
</feature>
<protein>
    <submittedName>
        <fullName evidence="2">Uncharacterized protein</fullName>
    </submittedName>
</protein>
<dbReference type="RefSeq" id="WP_345050168.1">
    <property type="nucleotide sequence ID" value="NZ_BAABDK010000003.1"/>
</dbReference>
<name>A0ABP7TE34_9BACT</name>
<evidence type="ECO:0000313" key="2">
    <source>
        <dbReference type="EMBL" id="GAA4025003.1"/>
    </source>
</evidence>
<sequence>MSELQNPIFDEEKEFLERKKLEYERALRGDVAHIKEQSATVGKVALVGAGLAGTVWLISKAFGSKKHRAEAHPDGKGRSKEKAPAKNKWKSAAASAMVFIDHFDDGDHEFGGGVGRSNPGTQSAPIAAQPVGALSNSASGPAATAPAAQPSAPAPAPKAAEKPASAKPAQSKPASTDEDPFQDLPYDDSRRLPASKSFDKNAPADKGVPTPAMAAAPRNSMARVVGSVLQQFLQSDTGKVLVAQAGALALAAVTKKAGEFFPADKNADLADSSDVTKAEPAPSPVASSAPSASPDASKSPQSV</sequence>